<dbReference type="Pfam" id="PF05048">
    <property type="entry name" value="NosD"/>
    <property type="match status" value="1"/>
</dbReference>
<evidence type="ECO:0000256" key="1">
    <source>
        <dbReference type="SAM" id="SignalP"/>
    </source>
</evidence>
<keyword evidence="4" id="KW-1185">Reference proteome</keyword>
<dbReference type="NCBIfam" id="TIGR03807">
    <property type="entry name" value="RR_fam_repeat"/>
    <property type="match status" value="1"/>
</dbReference>
<accession>A0A5M6IW36</accession>
<dbReference type="InterPro" id="IPR012334">
    <property type="entry name" value="Pectin_lyas_fold"/>
</dbReference>
<feature type="domain" description="Carbohydrate-binding/sugar hydrolysis" evidence="2">
    <location>
        <begin position="195"/>
        <end position="355"/>
    </location>
</feature>
<dbReference type="Gene3D" id="2.160.20.10">
    <property type="entry name" value="Single-stranded right-handed beta-helix, Pectin lyase-like"/>
    <property type="match status" value="2"/>
</dbReference>
<dbReference type="InterPro" id="IPR007742">
    <property type="entry name" value="NosD_dom"/>
</dbReference>
<feature type="chain" id="PRO_5024429316" evidence="1">
    <location>
        <begin position="23"/>
        <end position="422"/>
    </location>
</feature>
<dbReference type="InterPro" id="IPR011050">
    <property type="entry name" value="Pectin_lyase_fold/virulence"/>
</dbReference>
<reference evidence="3 4" key="1">
    <citation type="submission" date="2019-09" db="EMBL/GenBank/DDBJ databases">
        <title>Genome sequence of Rhodovastum atsumiense, a diverse member of the Acetobacteraceae family of non-sulfur purple photosynthetic bacteria.</title>
        <authorList>
            <person name="Meyer T."/>
            <person name="Kyndt J."/>
        </authorList>
    </citation>
    <scope>NUCLEOTIDE SEQUENCE [LARGE SCALE GENOMIC DNA]</scope>
    <source>
        <strain evidence="3 4">DSM 21279</strain>
    </source>
</reference>
<name>A0A5M6IW36_9PROT</name>
<dbReference type="SMART" id="SM00710">
    <property type="entry name" value="PbH1"/>
    <property type="match status" value="9"/>
</dbReference>
<keyword evidence="1" id="KW-0732">Signal</keyword>
<dbReference type="Proteomes" id="UP000325255">
    <property type="component" value="Unassembled WGS sequence"/>
</dbReference>
<evidence type="ECO:0000313" key="4">
    <source>
        <dbReference type="Proteomes" id="UP000325255"/>
    </source>
</evidence>
<dbReference type="OrthoDB" id="9767990at2"/>
<protein>
    <submittedName>
        <fullName evidence="3">Nitrous oxide reductase family maturation protein NosD</fullName>
    </submittedName>
</protein>
<evidence type="ECO:0000313" key="3">
    <source>
        <dbReference type="EMBL" id="KAA5612534.1"/>
    </source>
</evidence>
<dbReference type="AlphaFoldDB" id="A0A5M6IW36"/>
<dbReference type="EMBL" id="VWPK01000011">
    <property type="protein sequence ID" value="KAA5612534.1"/>
    <property type="molecule type" value="Genomic_DNA"/>
</dbReference>
<gene>
    <name evidence="3" type="primary">nosD</name>
    <name evidence="3" type="ORF">F1189_08730</name>
</gene>
<feature type="signal peptide" evidence="1">
    <location>
        <begin position="1"/>
        <end position="22"/>
    </location>
</feature>
<dbReference type="InterPro" id="IPR006626">
    <property type="entry name" value="PbH1"/>
</dbReference>
<sequence length="422" mass="45508">MALGRALFLLLVLHLGVTGARAAEIPVPPGEALAEAIAQAAPGDTLRLASGIHRGSVVVDKPGLTLAGEPGTVIDGLSQGMAVRVTAAGVVLRGLTVRGSGLSLIDKHSGIFLDRGAHGAVVEETVLQENLIGIYLEGPRDVTVRHVTIDGLRRLRRPERGPAISIWNAPGARILDSDIAGGRDGVFSVSSRADIIRGNRFRDLRFAVHFMYTNDSEVADNVSVGNNVGYVMMYSDRLRLTGNVSDHDRDQGLLFNFANDSAISGNVVRGAEKCVFIYNANKNRFRDNWFEDCRLGVHFTAGSERNAISGNAFVANRTQVMYVGTRYLDWAVEGRGNYWSDNAAFDLDGDGIADAPYRPNDIIDQVVWRAPAAKLLMNSPAVQVVRWAQRQFPAIHPGGVVDSAPLMTPLRPPALARLEGGQ</sequence>
<dbReference type="NCBIfam" id="TIGR04247">
    <property type="entry name" value="NosD_copper_fam"/>
    <property type="match status" value="1"/>
</dbReference>
<feature type="domain" description="Carbohydrate-binding/sugar hydrolysis" evidence="2">
    <location>
        <begin position="40"/>
        <end position="189"/>
    </location>
</feature>
<dbReference type="InterPro" id="IPR006633">
    <property type="entry name" value="Carb-bd_sugar_hydrolysis-dom"/>
</dbReference>
<evidence type="ECO:0000259" key="2">
    <source>
        <dbReference type="SMART" id="SM00722"/>
    </source>
</evidence>
<dbReference type="InterPro" id="IPR022444">
    <property type="entry name" value="Cofactor-bd_rpt"/>
</dbReference>
<dbReference type="SMART" id="SM00722">
    <property type="entry name" value="CASH"/>
    <property type="match status" value="2"/>
</dbReference>
<comment type="caution">
    <text evidence="3">The sequence shown here is derived from an EMBL/GenBank/DDBJ whole genome shotgun (WGS) entry which is preliminary data.</text>
</comment>
<dbReference type="SUPFAM" id="SSF51126">
    <property type="entry name" value="Pectin lyase-like"/>
    <property type="match status" value="1"/>
</dbReference>
<dbReference type="RefSeq" id="WP_150040349.1">
    <property type="nucleotide sequence ID" value="NZ_OW485601.1"/>
</dbReference>
<proteinExistence type="predicted"/>
<organism evidence="3 4">
    <name type="scientific">Rhodovastum atsumiense</name>
    <dbReference type="NCBI Taxonomy" id="504468"/>
    <lineage>
        <taxon>Bacteria</taxon>
        <taxon>Pseudomonadati</taxon>
        <taxon>Pseudomonadota</taxon>
        <taxon>Alphaproteobacteria</taxon>
        <taxon>Acetobacterales</taxon>
        <taxon>Acetobacteraceae</taxon>
        <taxon>Rhodovastum</taxon>
    </lineage>
</organism>
<dbReference type="InterPro" id="IPR026464">
    <property type="entry name" value="NosD_copper_fam"/>
</dbReference>